<dbReference type="AlphaFoldDB" id="A0A0C3PV82"/>
<keyword evidence="5" id="KW-1185">Reference proteome</keyword>
<evidence type="ECO:0000313" key="5">
    <source>
        <dbReference type="Proteomes" id="UP000054217"/>
    </source>
</evidence>
<reference evidence="5" key="2">
    <citation type="submission" date="2015-01" db="EMBL/GenBank/DDBJ databases">
        <title>Evolutionary Origins and Diversification of the Mycorrhizal Mutualists.</title>
        <authorList>
            <consortium name="DOE Joint Genome Institute"/>
            <consortium name="Mycorrhizal Genomics Consortium"/>
            <person name="Kohler A."/>
            <person name="Kuo A."/>
            <person name="Nagy L.G."/>
            <person name="Floudas D."/>
            <person name="Copeland A."/>
            <person name="Barry K.W."/>
            <person name="Cichocki N."/>
            <person name="Veneault-Fourrey C."/>
            <person name="LaButti K."/>
            <person name="Lindquist E.A."/>
            <person name="Lipzen A."/>
            <person name="Lundell T."/>
            <person name="Morin E."/>
            <person name="Murat C."/>
            <person name="Riley R."/>
            <person name="Ohm R."/>
            <person name="Sun H."/>
            <person name="Tunlid A."/>
            <person name="Henrissat B."/>
            <person name="Grigoriev I.V."/>
            <person name="Hibbett D.S."/>
            <person name="Martin F."/>
        </authorList>
    </citation>
    <scope>NUCLEOTIDE SEQUENCE [LARGE SCALE GENOMIC DNA]</scope>
    <source>
        <strain evidence="5">Marx 270</strain>
    </source>
</reference>
<feature type="transmembrane region" description="Helical" evidence="1">
    <location>
        <begin position="112"/>
        <end position="132"/>
    </location>
</feature>
<feature type="transmembrane region" description="Helical" evidence="1">
    <location>
        <begin position="144"/>
        <end position="162"/>
    </location>
</feature>
<gene>
    <name evidence="4" type="ORF">M404DRAFT_124826</name>
    <name evidence="3" type="ORF">M404DRAFT_993722</name>
</gene>
<feature type="transmembrane region" description="Helical" evidence="1">
    <location>
        <begin position="68"/>
        <end position="91"/>
    </location>
</feature>
<dbReference type="Pfam" id="PF24803">
    <property type="entry name" value="DUF7704"/>
    <property type="match status" value="1"/>
</dbReference>
<dbReference type="OrthoDB" id="2937326at2759"/>
<evidence type="ECO:0000259" key="2">
    <source>
        <dbReference type="Pfam" id="PF24803"/>
    </source>
</evidence>
<dbReference type="EMBL" id="KN831947">
    <property type="protein sequence ID" value="KIO12737.1"/>
    <property type="molecule type" value="Genomic_DNA"/>
</dbReference>
<feature type="transmembrane region" description="Helical" evidence="1">
    <location>
        <begin position="21"/>
        <end position="43"/>
    </location>
</feature>
<dbReference type="PANTHER" id="PTHR37019:SF2">
    <property type="entry name" value="EXPERA DOMAIN-CONTAINING PROTEIN"/>
    <property type="match status" value="1"/>
</dbReference>
<evidence type="ECO:0000313" key="3">
    <source>
        <dbReference type="EMBL" id="KIO12737.1"/>
    </source>
</evidence>
<organism evidence="4 5">
    <name type="scientific">Pisolithus tinctorius Marx 270</name>
    <dbReference type="NCBI Taxonomy" id="870435"/>
    <lineage>
        <taxon>Eukaryota</taxon>
        <taxon>Fungi</taxon>
        <taxon>Dikarya</taxon>
        <taxon>Basidiomycota</taxon>
        <taxon>Agaricomycotina</taxon>
        <taxon>Agaricomycetes</taxon>
        <taxon>Agaricomycetidae</taxon>
        <taxon>Boletales</taxon>
        <taxon>Sclerodermatineae</taxon>
        <taxon>Pisolithaceae</taxon>
        <taxon>Pisolithus</taxon>
    </lineage>
</organism>
<dbReference type="HOGENOM" id="CLU_107228_0_0_1"/>
<keyword evidence="1" id="KW-1133">Transmembrane helix</keyword>
<evidence type="ECO:0000313" key="4">
    <source>
        <dbReference type="EMBL" id="KIO12744.1"/>
    </source>
</evidence>
<keyword evidence="1" id="KW-0812">Transmembrane</keyword>
<proteinExistence type="predicted"/>
<protein>
    <recommendedName>
        <fullName evidence="2">DUF7704 domain-containing protein</fullName>
    </recommendedName>
</protein>
<dbReference type="EMBL" id="KN831947">
    <property type="protein sequence ID" value="KIO12744.1"/>
    <property type="molecule type" value="Genomic_DNA"/>
</dbReference>
<sequence length="193" mass="21678">MSNSLTKPGPLQSPQSAIPDFYYALFAYYEPALTILGFIGAVYDPETTHNTQAPWPADSPPPTPLPRASVVTVVQLAHVCALMGLINFFVLTAARRHLASQVDMQEKIVRALLIPLLIGDVLHLYVTLWALGDERWDVARWSPMLWTTVIIGLTLMIPRVMWHLGVWRYMDSRDSVHVQARSQTDVKEKGTDI</sequence>
<reference evidence="4 5" key="1">
    <citation type="submission" date="2014-04" db="EMBL/GenBank/DDBJ databases">
        <authorList>
            <consortium name="DOE Joint Genome Institute"/>
            <person name="Kuo A."/>
            <person name="Kohler A."/>
            <person name="Costa M.D."/>
            <person name="Nagy L.G."/>
            <person name="Floudas D."/>
            <person name="Copeland A."/>
            <person name="Barry K.W."/>
            <person name="Cichocki N."/>
            <person name="Veneault-Fourrey C."/>
            <person name="LaButti K."/>
            <person name="Lindquist E.A."/>
            <person name="Lipzen A."/>
            <person name="Lundell T."/>
            <person name="Morin E."/>
            <person name="Murat C."/>
            <person name="Sun H."/>
            <person name="Tunlid A."/>
            <person name="Henrissat B."/>
            <person name="Grigoriev I.V."/>
            <person name="Hibbett D.S."/>
            <person name="Martin F."/>
            <person name="Nordberg H.P."/>
            <person name="Cantor M.N."/>
            <person name="Hua S.X."/>
        </authorList>
    </citation>
    <scope>NUCLEOTIDE SEQUENCE [LARGE SCALE GENOMIC DNA]</scope>
    <source>
        <strain evidence="4 5">Marx 270</strain>
    </source>
</reference>
<evidence type="ECO:0000256" key="1">
    <source>
        <dbReference type="SAM" id="Phobius"/>
    </source>
</evidence>
<dbReference type="InterPro" id="IPR056121">
    <property type="entry name" value="DUF7704"/>
</dbReference>
<dbReference type="STRING" id="870435.A0A0C3PV82"/>
<dbReference type="Proteomes" id="UP000054217">
    <property type="component" value="Unassembled WGS sequence"/>
</dbReference>
<keyword evidence="1" id="KW-0472">Membrane</keyword>
<dbReference type="PANTHER" id="PTHR37019">
    <property type="entry name" value="CHROMOSOME 1, WHOLE GENOME SHOTGUN SEQUENCE"/>
    <property type="match status" value="1"/>
</dbReference>
<accession>A0A0C3PV82</accession>
<name>A0A0C3PV82_PISTI</name>
<reference evidence="4" key="3">
    <citation type="submission" date="2015-02" db="EMBL/GenBank/DDBJ databases">
        <title>Evolutionary Origins and Diversification of the Mycorrhizal Mutualists.</title>
        <authorList>
            <consortium name="DOE Joint Genome Institute"/>
            <consortium name="Mycorrhizal Genomics Consortium"/>
            <person name="Kohler A."/>
            <person name="Kuo A."/>
            <person name="Nagy L.G."/>
            <person name="Floudas D."/>
            <person name="Copeland A."/>
            <person name="Barry K.W."/>
            <person name="Cichocki N."/>
            <person name="Veneault-Fourrey C."/>
            <person name="LaButti K."/>
            <person name="Lindquist E.A."/>
            <person name="Lipzen A."/>
            <person name="Lundell T."/>
            <person name="Morin E."/>
            <person name="Murat C."/>
            <person name="Riley R."/>
            <person name="Ohm R."/>
            <person name="Sun H."/>
            <person name="Tunlid A."/>
            <person name="Henrissat B."/>
            <person name="Grigoriev I.V."/>
            <person name="Hibbett D.S."/>
            <person name="Martin F."/>
        </authorList>
    </citation>
    <scope>NUCLEOTIDE SEQUENCE</scope>
    <source>
        <strain evidence="4 5">Marx 270</strain>
    </source>
</reference>
<feature type="domain" description="DUF7704" evidence="2">
    <location>
        <begin position="16"/>
        <end position="167"/>
    </location>
</feature>